<dbReference type="FunFam" id="1.10.340.30:FF:000002">
    <property type="entry name" value="Adenine DNA glycosylase"/>
    <property type="match status" value="1"/>
</dbReference>
<keyword evidence="12" id="KW-0234">DNA repair</keyword>
<dbReference type="STRING" id="313367.JSE7799_01699"/>
<dbReference type="GO" id="GO:0006284">
    <property type="term" value="P:base-excision repair"/>
    <property type="evidence" value="ECO:0007669"/>
    <property type="project" value="UniProtKB-UniRule"/>
</dbReference>
<dbReference type="PANTHER" id="PTHR42944">
    <property type="entry name" value="ADENINE DNA GLYCOSYLASE"/>
    <property type="match status" value="1"/>
</dbReference>
<dbReference type="SUPFAM" id="SSF55811">
    <property type="entry name" value="Nudix"/>
    <property type="match status" value="1"/>
</dbReference>
<dbReference type="GO" id="GO:0051539">
    <property type="term" value="F:4 iron, 4 sulfur cluster binding"/>
    <property type="evidence" value="ECO:0007669"/>
    <property type="project" value="UniProtKB-UniRule"/>
</dbReference>
<dbReference type="SMART" id="SM00525">
    <property type="entry name" value="FES"/>
    <property type="match status" value="1"/>
</dbReference>
<dbReference type="InterPro" id="IPR004035">
    <property type="entry name" value="Endouclease-III_FeS-bd_BS"/>
</dbReference>
<dbReference type="Proteomes" id="UP000049455">
    <property type="component" value="Unassembled WGS sequence"/>
</dbReference>
<dbReference type="InterPro" id="IPR023170">
    <property type="entry name" value="HhH_base_excis_C"/>
</dbReference>
<accession>A0A0M7B8E3</accession>
<dbReference type="InterPro" id="IPR003651">
    <property type="entry name" value="Endonuclease3_FeS-loop_motif"/>
</dbReference>
<evidence type="ECO:0000256" key="4">
    <source>
        <dbReference type="ARBA" id="ARBA00012045"/>
    </source>
</evidence>
<dbReference type="RefSeq" id="WP_055663227.1">
    <property type="nucleotide sequence ID" value="NZ_CYPR01000106.1"/>
</dbReference>
<name>A0A0M7B8E3_9RHOB</name>
<evidence type="ECO:0000256" key="7">
    <source>
        <dbReference type="ARBA" id="ARBA00022723"/>
    </source>
</evidence>
<keyword evidence="10 14" id="KW-0408">Iron</keyword>
<dbReference type="GO" id="GO:0035485">
    <property type="term" value="F:adenine/guanine mispair binding"/>
    <property type="evidence" value="ECO:0007669"/>
    <property type="project" value="TreeGrafter"/>
</dbReference>
<dbReference type="Pfam" id="PF00730">
    <property type="entry name" value="HhH-GPD"/>
    <property type="match status" value="1"/>
</dbReference>
<reference evidence="16 17" key="1">
    <citation type="submission" date="2015-09" db="EMBL/GenBank/DDBJ databases">
        <authorList>
            <person name="Jackson K.R."/>
            <person name="Lunt B.L."/>
            <person name="Fisher J.N.B."/>
            <person name="Gardner A.V."/>
            <person name="Bailey M.E."/>
            <person name="Deus L.M."/>
            <person name="Earl A.S."/>
            <person name="Gibby P.D."/>
            <person name="Hartmann K.A."/>
            <person name="Liu J.E."/>
            <person name="Manci A.M."/>
            <person name="Nielsen D.A."/>
            <person name="Solomon M.B."/>
            <person name="Breakwell D.P."/>
            <person name="Burnett S.H."/>
            <person name="Grose J.H."/>
        </authorList>
    </citation>
    <scope>NUCLEOTIDE SEQUENCE [LARGE SCALE GENOMIC DNA]</scope>
    <source>
        <strain evidence="16 17">CECT 7799</strain>
    </source>
</reference>
<dbReference type="PANTHER" id="PTHR42944:SF1">
    <property type="entry name" value="ADENINE DNA GLYCOSYLASE"/>
    <property type="match status" value="1"/>
</dbReference>
<dbReference type="OrthoDB" id="9802365at2"/>
<dbReference type="CDD" id="cd00056">
    <property type="entry name" value="ENDO3c"/>
    <property type="match status" value="1"/>
</dbReference>
<evidence type="ECO:0000256" key="3">
    <source>
        <dbReference type="ARBA" id="ARBA00008343"/>
    </source>
</evidence>
<evidence type="ECO:0000256" key="10">
    <source>
        <dbReference type="ARBA" id="ARBA00023004"/>
    </source>
</evidence>
<comment type="function">
    <text evidence="2">Adenine glycosylase active on G-A mispairs. MutY also corrects error-prone DNA synthesis past GO lesions which are due to the oxidatively damaged form of guanine: 7,8-dihydro-8-oxoguanine (8-oxo-dGTP).</text>
</comment>
<gene>
    <name evidence="16" type="primary">mutY</name>
    <name evidence="16" type="ORF">JSE7799_01699</name>
</gene>
<protein>
    <recommendedName>
        <fullName evidence="5 14">Adenine DNA glycosylase</fullName>
        <ecNumber evidence="4 14">3.2.2.31</ecNumber>
    </recommendedName>
</protein>
<dbReference type="Gene3D" id="3.90.79.10">
    <property type="entry name" value="Nucleoside Triphosphate Pyrophosphohydrolase"/>
    <property type="match status" value="1"/>
</dbReference>
<evidence type="ECO:0000313" key="16">
    <source>
        <dbReference type="EMBL" id="CUH38980.1"/>
    </source>
</evidence>
<keyword evidence="11" id="KW-0411">Iron-sulfur</keyword>
<evidence type="ECO:0000256" key="9">
    <source>
        <dbReference type="ARBA" id="ARBA00022801"/>
    </source>
</evidence>
<dbReference type="GO" id="GO:0046872">
    <property type="term" value="F:metal ion binding"/>
    <property type="evidence" value="ECO:0007669"/>
    <property type="project" value="UniProtKB-UniRule"/>
</dbReference>
<dbReference type="InterPro" id="IPR029119">
    <property type="entry name" value="MutY_C"/>
</dbReference>
<dbReference type="EC" id="3.2.2.31" evidence="4 14"/>
<keyword evidence="9 16" id="KW-0378">Hydrolase</keyword>
<evidence type="ECO:0000256" key="2">
    <source>
        <dbReference type="ARBA" id="ARBA00002933"/>
    </source>
</evidence>
<evidence type="ECO:0000256" key="12">
    <source>
        <dbReference type="ARBA" id="ARBA00023204"/>
    </source>
</evidence>
<evidence type="ECO:0000256" key="13">
    <source>
        <dbReference type="ARBA" id="ARBA00023295"/>
    </source>
</evidence>
<evidence type="ECO:0000256" key="8">
    <source>
        <dbReference type="ARBA" id="ARBA00022763"/>
    </source>
</evidence>
<proteinExistence type="inferred from homology"/>
<dbReference type="Pfam" id="PF10576">
    <property type="entry name" value="EndIII_4Fe-2S"/>
    <property type="match status" value="1"/>
</dbReference>
<dbReference type="CDD" id="cd03431">
    <property type="entry name" value="NUDIX_DNA_Glycosylase_C-MutY"/>
    <property type="match status" value="1"/>
</dbReference>
<evidence type="ECO:0000256" key="14">
    <source>
        <dbReference type="RuleBase" id="RU365096"/>
    </source>
</evidence>
<dbReference type="SMART" id="SM00478">
    <property type="entry name" value="ENDO3c"/>
    <property type="match status" value="1"/>
</dbReference>
<evidence type="ECO:0000256" key="6">
    <source>
        <dbReference type="ARBA" id="ARBA00022485"/>
    </source>
</evidence>
<sequence>MRDPRAVALRDWYDRHARDLPWRVPPGSADRPDPYRIWLSEVMLQQTTVAAVKGYFARFTAAWPDVGALAAAADANVMAAWAGLGYYARARNLLACARVVAGEMDGHFPQTEAELRALPGIGPYTSAAIAAIAFDQPAVVVDGNVERVISRLAAIETPLPASKPEIRAEAAAMTPEERPGDHAQAMMDLGATICTPRNPACVICPLAVHCAARAKGTATSLPRKAPKAARPERRGYVYLARRGDEWLTEMRPERGLLGGMRAFPTSDWSETPAPAPPFAAEWKPVGEVRHGFTHFRLTLQVLTTGAAGNPDRGTFGPLDPASLPTLFAKAHALLT</sequence>
<comment type="catalytic activity">
    <reaction evidence="1 14">
        <text>Hydrolyzes free adenine bases from 7,8-dihydro-8-oxoguanine:adenine mismatched double-stranded DNA, leaving an apurinic site.</text>
        <dbReference type="EC" id="3.2.2.31"/>
    </reaction>
</comment>
<keyword evidence="13 14" id="KW-0326">Glycosidase</keyword>
<dbReference type="InterPro" id="IPR015797">
    <property type="entry name" value="NUDIX_hydrolase-like_dom_sf"/>
</dbReference>
<dbReference type="GO" id="GO:0032357">
    <property type="term" value="F:oxidized purine DNA binding"/>
    <property type="evidence" value="ECO:0007669"/>
    <property type="project" value="TreeGrafter"/>
</dbReference>
<dbReference type="PROSITE" id="PS00764">
    <property type="entry name" value="ENDONUCLEASE_III_1"/>
    <property type="match status" value="1"/>
</dbReference>
<dbReference type="GO" id="GO:0034039">
    <property type="term" value="F:8-oxo-7,8-dihydroguanine DNA N-glycosylase activity"/>
    <property type="evidence" value="ECO:0007669"/>
    <property type="project" value="TreeGrafter"/>
</dbReference>
<dbReference type="Gene3D" id="1.10.1670.10">
    <property type="entry name" value="Helix-hairpin-Helix base-excision DNA repair enzymes (C-terminal)"/>
    <property type="match status" value="1"/>
</dbReference>
<comment type="cofactor">
    <cofactor evidence="14">
        <name>[4Fe-4S] cluster</name>
        <dbReference type="ChEBI" id="CHEBI:49883"/>
    </cofactor>
    <text evidence="14">Binds 1 [4Fe-4S] cluster.</text>
</comment>
<evidence type="ECO:0000256" key="5">
    <source>
        <dbReference type="ARBA" id="ARBA00022023"/>
    </source>
</evidence>
<dbReference type="InterPro" id="IPR011257">
    <property type="entry name" value="DNA_glycosylase"/>
</dbReference>
<dbReference type="EMBL" id="CYPR01000106">
    <property type="protein sequence ID" value="CUH38980.1"/>
    <property type="molecule type" value="Genomic_DNA"/>
</dbReference>
<dbReference type="Gene3D" id="1.10.340.30">
    <property type="entry name" value="Hypothetical protein, domain 2"/>
    <property type="match status" value="1"/>
</dbReference>
<keyword evidence="7" id="KW-0479">Metal-binding</keyword>
<comment type="similarity">
    <text evidence="3 14">Belongs to the Nth/MutY family.</text>
</comment>
<organism evidence="16 17">
    <name type="scientific">Jannaschia seosinensis</name>
    <dbReference type="NCBI Taxonomy" id="313367"/>
    <lineage>
        <taxon>Bacteria</taxon>
        <taxon>Pseudomonadati</taxon>
        <taxon>Pseudomonadota</taxon>
        <taxon>Alphaproteobacteria</taxon>
        <taxon>Rhodobacterales</taxon>
        <taxon>Roseobacteraceae</taxon>
        <taxon>Jannaschia</taxon>
    </lineage>
</organism>
<dbReference type="Pfam" id="PF14815">
    <property type="entry name" value="NUDIX_4"/>
    <property type="match status" value="1"/>
</dbReference>
<dbReference type="InterPro" id="IPR000445">
    <property type="entry name" value="HhH_motif"/>
</dbReference>
<evidence type="ECO:0000256" key="11">
    <source>
        <dbReference type="ARBA" id="ARBA00023014"/>
    </source>
</evidence>
<dbReference type="GO" id="GO:0000701">
    <property type="term" value="F:purine-specific mismatch base pair DNA N-glycosylase activity"/>
    <property type="evidence" value="ECO:0007669"/>
    <property type="project" value="UniProtKB-EC"/>
</dbReference>
<dbReference type="GO" id="GO:0006298">
    <property type="term" value="P:mismatch repair"/>
    <property type="evidence" value="ECO:0007669"/>
    <property type="project" value="TreeGrafter"/>
</dbReference>
<keyword evidence="6" id="KW-0004">4Fe-4S</keyword>
<dbReference type="SUPFAM" id="SSF48150">
    <property type="entry name" value="DNA-glycosylase"/>
    <property type="match status" value="1"/>
</dbReference>
<evidence type="ECO:0000259" key="15">
    <source>
        <dbReference type="SMART" id="SM00478"/>
    </source>
</evidence>
<dbReference type="InterPro" id="IPR003265">
    <property type="entry name" value="HhH-GPD_domain"/>
</dbReference>
<dbReference type="InterPro" id="IPR044298">
    <property type="entry name" value="MIG/MutY"/>
</dbReference>
<evidence type="ECO:0000313" key="17">
    <source>
        <dbReference type="Proteomes" id="UP000049455"/>
    </source>
</evidence>
<dbReference type="Pfam" id="PF00633">
    <property type="entry name" value="HHH"/>
    <property type="match status" value="1"/>
</dbReference>
<keyword evidence="17" id="KW-1185">Reference proteome</keyword>
<dbReference type="AlphaFoldDB" id="A0A0M7B8E3"/>
<feature type="domain" description="HhH-GPD" evidence="15">
    <location>
        <begin position="43"/>
        <end position="192"/>
    </location>
</feature>
<keyword evidence="8 14" id="KW-0227">DNA damage</keyword>
<evidence type="ECO:0000256" key="1">
    <source>
        <dbReference type="ARBA" id="ARBA00000843"/>
    </source>
</evidence>